<evidence type="ECO:0000313" key="4">
    <source>
        <dbReference type="EMBL" id="ORX82838.1"/>
    </source>
</evidence>
<dbReference type="EMBL" id="MCFG01000086">
    <property type="protein sequence ID" value="ORX82838.1"/>
    <property type="molecule type" value="Genomic_DNA"/>
</dbReference>
<name>A0A1Y1XAS0_9FUNG</name>
<dbReference type="InterPro" id="IPR043171">
    <property type="entry name" value="Ap4A_phos1/2-like"/>
</dbReference>
<dbReference type="OrthoDB" id="10267950at2759"/>
<dbReference type="InterPro" id="IPR019200">
    <property type="entry name" value="ATP_adenylylTrfase_C"/>
</dbReference>
<dbReference type="GO" id="GO:0005524">
    <property type="term" value="F:ATP binding"/>
    <property type="evidence" value="ECO:0007669"/>
    <property type="project" value="InterPro"/>
</dbReference>
<dbReference type="Pfam" id="PF09830">
    <property type="entry name" value="ATP_transf"/>
    <property type="match status" value="1"/>
</dbReference>
<sequence>MADSSLVTKVSNIFEKSLNNGFLTFISSVEERIRINKINYQIRCIPSLKKKQNNLDKGQEVPKKKFNPFLPYDENLFVQKTPNNFHNILLNKFSVIKYHILLTTVDFQSQLDPLNAHDLESMWWTLNSIEKGNYKELAFFNCGADSGASQPHKHLQILAIDKGVEDMPPVNDIIIEEGQKFEKGKIFKISQYKLNHGCILFPKDERITPENLLNYYNDLLSIVPSGSSYNFLCTLDWMLVVPRSKETYNERISINSLGFAGMVLVKSNEDIDLIKEVGVENIINSLGY</sequence>
<dbReference type="STRING" id="1754192.A0A1Y1XAS0"/>
<dbReference type="PANTHER" id="PTHR38420:SF1">
    <property type="entry name" value="PUTATIVE (AFU_ORTHOLOGUE AFUA_5G14690)-RELATED"/>
    <property type="match status" value="1"/>
</dbReference>
<protein>
    <submittedName>
        <fullName evidence="4">Uncharacterized protein</fullName>
    </submittedName>
</protein>
<dbReference type="InterPro" id="IPR045759">
    <property type="entry name" value="Ap4A_phos1/2_N"/>
</dbReference>
<dbReference type="PANTHER" id="PTHR38420">
    <property type="entry name" value="AP-4-A PHOSPHORYLASE II"/>
    <property type="match status" value="1"/>
</dbReference>
<dbReference type="Pfam" id="PF19327">
    <property type="entry name" value="Ap4A_phos_N"/>
    <property type="match status" value="1"/>
</dbReference>
<evidence type="ECO:0000259" key="3">
    <source>
        <dbReference type="Pfam" id="PF19327"/>
    </source>
</evidence>
<dbReference type="AlphaFoldDB" id="A0A1Y1XAS0"/>
<feature type="domain" description="Ap4A phosphorylase 1/2 N-terminal" evidence="3">
    <location>
        <begin position="3"/>
        <end position="171"/>
    </location>
</feature>
<feature type="active site" description="Nucleophile" evidence="1">
    <location>
        <position position="154"/>
    </location>
</feature>
<gene>
    <name evidence="4" type="ORF">BCR32DRAFT_292394</name>
</gene>
<evidence type="ECO:0000259" key="2">
    <source>
        <dbReference type="Pfam" id="PF09830"/>
    </source>
</evidence>
<feature type="domain" description="ATP adenylyltransferase C-terminal" evidence="2">
    <location>
        <begin position="204"/>
        <end position="288"/>
    </location>
</feature>
<reference evidence="4 5" key="1">
    <citation type="submission" date="2016-08" db="EMBL/GenBank/DDBJ databases">
        <title>A Parts List for Fungal Cellulosomes Revealed by Comparative Genomics.</title>
        <authorList>
            <consortium name="DOE Joint Genome Institute"/>
            <person name="Haitjema C.H."/>
            <person name="Gilmore S.P."/>
            <person name="Henske J.K."/>
            <person name="Solomon K.V."/>
            <person name="De Groot R."/>
            <person name="Kuo A."/>
            <person name="Mondo S.J."/>
            <person name="Salamov A.A."/>
            <person name="Labutti K."/>
            <person name="Zhao Z."/>
            <person name="Chiniquy J."/>
            <person name="Barry K."/>
            <person name="Brewer H.M."/>
            <person name="Purvine S.O."/>
            <person name="Wright A.T."/>
            <person name="Boxma B."/>
            <person name="Van Alen T."/>
            <person name="Hackstein J.H."/>
            <person name="Baker S.E."/>
            <person name="Grigoriev I.V."/>
            <person name="O'Malley M.A."/>
        </authorList>
    </citation>
    <scope>NUCLEOTIDE SEQUENCE [LARGE SCALE GENOMIC DNA]</scope>
    <source>
        <strain evidence="4 5">S4</strain>
    </source>
</reference>
<accession>A0A1Y1XAS0</accession>
<comment type="caution">
    <text evidence="4">The sequence shown here is derived from an EMBL/GenBank/DDBJ whole genome shotgun (WGS) entry which is preliminary data.</text>
</comment>
<proteinExistence type="predicted"/>
<dbReference type="GO" id="GO:0009117">
    <property type="term" value="P:nucleotide metabolic process"/>
    <property type="evidence" value="ECO:0007669"/>
    <property type="project" value="InterPro"/>
</dbReference>
<evidence type="ECO:0000256" key="1">
    <source>
        <dbReference type="PIRSR" id="PIRSR000846-1"/>
    </source>
</evidence>
<dbReference type="Proteomes" id="UP000193944">
    <property type="component" value="Unassembled WGS sequence"/>
</dbReference>
<dbReference type="GO" id="GO:0003877">
    <property type="term" value="F:ATP:ADP adenylyltransferase activity"/>
    <property type="evidence" value="ECO:0007669"/>
    <property type="project" value="InterPro"/>
</dbReference>
<organism evidence="4 5">
    <name type="scientific">Anaeromyces robustus</name>
    <dbReference type="NCBI Taxonomy" id="1754192"/>
    <lineage>
        <taxon>Eukaryota</taxon>
        <taxon>Fungi</taxon>
        <taxon>Fungi incertae sedis</taxon>
        <taxon>Chytridiomycota</taxon>
        <taxon>Chytridiomycota incertae sedis</taxon>
        <taxon>Neocallimastigomycetes</taxon>
        <taxon>Neocallimastigales</taxon>
        <taxon>Neocallimastigaceae</taxon>
        <taxon>Anaeromyces</taxon>
    </lineage>
</organism>
<dbReference type="Gene3D" id="3.30.428.70">
    <property type="match status" value="1"/>
</dbReference>
<evidence type="ECO:0000313" key="5">
    <source>
        <dbReference type="Proteomes" id="UP000193944"/>
    </source>
</evidence>
<dbReference type="InterPro" id="IPR036265">
    <property type="entry name" value="HIT-like_sf"/>
</dbReference>
<keyword evidence="5" id="KW-1185">Reference proteome</keyword>
<dbReference type="PIRSF" id="PIRSF000846">
    <property type="entry name" value="ATP_adenylyltr"/>
    <property type="match status" value="1"/>
</dbReference>
<reference evidence="4 5" key="2">
    <citation type="submission" date="2016-08" db="EMBL/GenBank/DDBJ databases">
        <title>Pervasive Adenine N6-methylation of Active Genes in Fungi.</title>
        <authorList>
            <consortium name="DOE Joint Genome Institute"/>
            <person name="Mondo S.J."/>
            <person name="Dannebaum R.O."/>
            <person name="Kuo R.C."/>
            <person name="Labutti K."/>
            <person name="Haridas S."/>
            <person name="Kuo A."/>
            <person name="Salamov A."/>
            <person name="Ahrendt S.R."/>
            <person name="Lipzen A."/>
            <person name="Sullivan W."/>
            <person name="Andreopoulos W.B."/>
            <person name="Clum A."/>
            <person name="Lindquist E."/>
            <person name="Daum C."/>
            <person name="Ramamoorthy G.K."/>
            <person name="Gryganskyi A."/>
            <person name="Culley D."/>
            <person name="Magnuson J.K."/>
            <person name="James T.Y."/>
            <person name="O'Malley M.A."/>
            <person name="Stajich J.E."/>
            <person name="Spatafora J.W."/>
            <person name="Visel A."/>
            <person name="Grigoriev I.V."/>
        </authorList>
    </citation>
    <scope>NUCLEOTIDE SEQUENCE [LARGE SCALE GENOMIC DNA]</scope>
    <source>
        <strain evidence="4 5">S4</strain>
    </source>
</reference>
<dbReference type="SUPFAM" id="SSF54197">
    <property type="entry name" value="HIT-like"/>
    <property type="match status" value="1"/>
</dbReference>
<dbReference type="InterPro" id="IPR009163">
    <property type="entry name" value="Ap4A_phos1/2"/>
</dbReference>